<evidence type="ECO:0000313" key="3">
    <source>
        <dbReference type="Proteomes" id="UP001201163"/>
    </source>
</evidence>
<keyword evidence="1" id="KW-1133">Transmembrane helix</keyword>
<reference evidence="2" key="1">
    <citation type="submission" date="2022-01" db="EMBL/GenBank/DDBJ databases">
        <title>Comparative genomics reveals a dynamic genome evolution in the ectomycorrhizal milk-cap (Lactarius) mushrooms.</title>
        <authorList>
            <consortium name="DOE Joint Genome Institute"/>
            <person name="Lebreton A."/>
            <person name="Tang N."/>
            <person name="Kuo A."/>
            <person name="LaButti K."/>
            <person name="Drula E."/>
            <person name="Barry K."/>
            <person name="Clum A."/>
            <person name="Lipzen A."/>
            <person name="Mousain D."/>
            <person name="Ng V."/>
            <person name="Wang R."/>
            <person name="Wang X."/>
            <person name="Dai Y."/>
            <person name="Henrissat B."/>
            <person name="Grigoriev I.V."/>
            <person name="Guerin-Laguette A."/>
            <person name="Yu F."/>
            <person name="Martin F.M."/>
        </authorList>
    </citation>
    <scope>NUCLEOTIDE SEQUENCE</scope>
    <source>
        <strain evidence="2">QP</strain>
    </source>
</reference>
<evidence type="ECO:0000313" key="2">
    <source>
        <dbReference type="EMBL" id="KAH9000470.1"/>
    </source>
</evidence>
<protein>
    <submittedName>
        <fullName evidence="2">Uncharacterized protein</fullName>
    </submittedName>
</protein>
<keyword evidence="1" id="KW-0472">Membrane</keyword>
<accession>A0AAD4LR76</accession>
<proteinExistence type="predicted"/>
<name>A0AAD4LR76_9AGAM</name>
<organism evidence="2 3">
    <name type="scientific">Lactarius akahatsu</name>
    <dbReference type="NCBI Taxonomy" id="416441"/>
    <lineage>
        <taxon>Eukaryota</taxon>
        <taxon>Fungi</taxon>
        <taxon>Dikarya</taxon>
        <taxon>Basidiomycota</taxon>
        <taxon>Agaricomycotina</taxon>
        <taxon>Agaricomycetes</taxon>
        <taxon>Russulales</taxon>
        <taxon>Russulaceae</taxon>
        <taxon>Lactarius</taxon>
    </lineage>
</organism>
<dbReference type="EMBL" id="JAKELL010000002">
    <property type="protein sequence ID" value="KAH9000470.1"/>
    <property type="molecule type" value="Genomic_DNA"/>
</dbReference>
<feature type="transmembrane region" description="Helical" evidence="1">
    <location>
        <begin position="12"/>
        <end position="32"/>
    </location>
</feature>
<comment type="caution">
    <text evidence="2">The sequence shown here is derived from an EMBL/GenBank/DDBJ whole genome shotgun (WGS) entry which is preliminary data.</text>
</comment>
<keyword evidence="1" id="KW-0812">Transmembrane</keyword>
<dbReference type="AlphaFoldDB" id="A0AAD4LR76"/>
<evidence type="ECO:0000256" key="1">
    <source>
        <dbReference type="SAM" id="Phobius"/>
    </source>
</evidence>
<feature type="transmembrane region" description="Helical" evidence="1">
    <location>
        <begin position="44"/>
        <end position="68"/>
    </location>
</feature>
<sequence length="129" mass="14656">MSGYGPELASIWWASLVYPLVNYTFITFEVGLACRRSLSLEHLLIIVDLLIMHISHTAFAVICIYSAYCMHSTCSIDELLRCYGREVSYCTYIIQLLQILKPLAVTTRKTLLYIQVKAEEIYGGGQPVR</sequence>
<keyword evidence="3" id="KW-1185">Reference proteome</keyword>
<dbReference type="Proteomes" id="UP001201163">
    <property type="component" value="Unassembled WGS sequence"/>
</dbReference>
<gene>
    <name evidence="2" type="ORF">EDB92DRAFT_1831516</name>
</gene>